<keyword evidence="4" id="KW-1185">Reference proteome</keyword>
<name>A0ABW4AUM6_9ACTN</name>
<comment type="caution">
    <text evidence="3">The sequence shown here is derived from an EMBL/GenBank/DDBJ whole genome shotgun (WGS) entry which is preliminary data.</text>
</comment>
<feature type="region of interest" description="Disordered" evidence="1">
    <location>
        <begin position="220"/>
        <end position="250"/>
    </location>
</feature>
<evidence type="ECO:0000256" key="1">
    <source>
        <dbReference type="SAM" id="MobiDB-lite"/>
    </source>
</evidence>
<feature type="transmembrane region" description="Helical" evidence="2">
    <location>
        <begin position="29"/>
        <end position="50"/>
    </location>
</feature>
<dbReference type="EMBL" id="JBHTMK010000079">
    <property type="protein sequence ID" value="MFD1374288.1"/>
    <property type="molecule type" value="Genomic_DNA"/>
</dbReference>
<feature type="region of interest" description="Disordered" evidence="1">
    <location>
        <begin position="70"/>
        <end position="95"/>
    </location>
</feature>
<feature type="region of interest" description="Disordered" evidence="1">
    <location>
        <begin position="1"/>
        <end position="24"/>
    </location>
</feature>
<accession>A0ABW4AUM6</accession>
<protein>
    <recommendedName>
        <fullName evidence="5">Septum formation-related domain-containing protein</fullName>
    </recommendedName>
</protein>
<evidence type="ECO:0008006" key="5">
    <source>
        <dbReference type="Google" id="ProtNLM"/>
    </source>
</evidence>
<keyword evidence="2" id="KW-0472">Membrane</keyword>
<keyword evidence="2" id="KW-0812">Transmembrane</keyword>
<proteinExistence type="predicted"/>
<evidence type="ECO:0000313" key="4">
    <source>
        <dbReference type="Proteomes" id="UP001597183"/>
    </source>
</evidence>
<sequence length="277" mass="29981">MDRREAEKARKEEERRLQEEKRKREERRAMIILASMAVVGMIIAGIGALFEDDKPAEPATAATAAAALADTPVEATSPTPSAAVTTTPPPPKHGIDLICSSDAEQTTTTTFTVPADSKGRYDFREVWKAEQYDCDLAAVNGTPQVEMTPTTSLQKKAMKAAEYTEPDISSLFDLCAQASPADVYLSNTFTMSEAQATELTGALMLCPSHPFADEWRKAIKKSEQESGSDSGDGEETVKGVHPGAFCTPEGARGYTSAGTLMKCSYKSGDNRARWRRA</sequence>
<evidence type="ECO:0000313" key="3">
    <source>
        <dbReference type="EMBL" id="MFD1374288.1"/>
    </source>
</evidence>
<feature type="compositionally biased region" description="Low complexity" evidence="1">
    <location>
        <begin position="70"/>
        <end position="86"/>
    </location>
</feature>
<dbReference type="RefSeq" id="WP_317794113.1">
    <property type="nucleotide sequence ID" value="NZ_AP028461.1"/>
</dbReference>
<evidence type="ECO:0000256" key="2">
    <source>
        <dbReference type="SAM" id="Phobius"/>
    </source>
</evidence>
<keyword evidence="2" id="KW-1133">Transmembrane helix</keyword>
<organism evidence="3 4">
    <name type="scientific">Actinoplanes sichuanensis</name>
    <dbReference type="NCBI Taxonomy" id="512349"/>
    <lineage>
        <taxon>Bacteria</taxon>
        <taxon>Bacillati</taxon>
        <taxon>Actinomycetota</taxon>
        <taxon>Actinomycetes</taxon>
        <taxon>Micromonosporales</taxon>
        <taxon>Micromonosporaceae</taxon>
        <taxon>Actinoplanes</taxon>
    </lineage>
</organism>
<reference evidence="4" key="1">
    <citation type="journal article" date="2019" name="Int. J. Syst. Evol. Microbiol.">
        <title>The Global Catalogue of Microorganisms (GCM) 10K type strain sequencing project: providing services to taxonomists for standard genome sequencing and annotation.</title>
        <authorList>
            <consortium name="The Broad Institute Genomics Platform"/>
            <consortium name="The Broad Institute Genome Sequencing Center for Infectious Disease"/>
            <person name="Wu L."/>
            <person name="Ma J."/>
        </authorList>
    </citation>
    <scope>NUCLEOTIDE SEQUENCE [LARGE SCALE GENOMIC DNA]</scope>
    <source>
        <strain evidence="4">CCM 7526</strain>
    </source>
</reference>
<gene>
    <name evidence="3" type="ORF">ACFQ5G_53930</name>
</gene>
<dbReference type="Proteomes" id="UP001597183">
    <property type="component" value="Unassembled WGS sequence"/>
</dbReference>